<evidence type="ECO:0000256" key="6">
    <source>
        <dbReference type="RuleBase" id="RU367089"/>
    </source>
</evidence>
<sequence length="1484" mass="163294">MNDFSTTSRLAWAAAHGGMESPLVNEYKKPFIRRRLLETFLGGLRLCASDDIPPFVYILQILLFSVVPLITVLFILLEHNQFISLSGAIFVGGIIDFIYCLLLQLIAYFFRSQKSKTGDTTQVNVNIASDEEVLEFDSPLGPKTWSFLIREKKLKGGILIYSLVVGLVGGCCIYYIRPATVHHLSLPWAATLGFIIPGILTVAVGMWPLIGGSPPEPATFHQLSWSLPSLSRPAHMLTCILVHFITSSNSYITWLHPIDGMFHLIFATAPVLWLLGILPPIDAYILWFLEQWHVLVLGGSAMSSTRRLVAQVILGTLTLFITAVLPSFPAMMVFAACRGFLLSVDFGWTVSSLLSPRVSLLTGFSGKYQETQPESPGRQSLRRVTCQRETALVAPLFAAVAGISLAAHLPHLAWYRRVAALTAEATANGTSAATIDLPPRPALFQEPARAVLGVAVVVVTVTMLVINEAQKVYLLGLVRNPLFPACHRLHASSTTIHILTQMLHIGCPLLSLVMVHQLVAAEVHLQMAAPAQSFIHLLLTIPLARMLRQIWQFPHVSYIHLSLYYLVGLMGGQEGGRGGAWHTLLPPATPPATRILVLSLGYLWGGRVLTGLYTVLLFLLTPFTEKKQKSSINFFLLGFNLALLPVVVGVVVLSAVLSAPLLPVFTLPVFLLGFPRPLRFWSYPVGRASNSSCDSVYYEQLTPHIICTLHSLQQAGALGITEPGEHFLLRWEDRFIWVQILESGFTYQYYSVKGLELQETSCHTAEASRVDASFSQAFDRDDKVTNNINNGLLSSLFNPHAFHTLTPLTQLSAPCYSDTRNVLTGVIDSPDTLGIIKEYFHKALLYIIMDYVVNKPSSLLGSSRNANREGSANQSERKQAQANNRKREHLKNLPKVDNKSEYIFEGDSQFSRDMDSVRQYSGHSNRRPSHSSWNSQSGRGSRLAWVDDHNPVIIARTGDTPPPTSPGWNDEEDPLESDHEGTINLKNKSKSGKTSFPGLPNTRNSQEHTVSLENVTESDRQVHFIPGLMYDSSSDDEALYPRGRRKHPQGSKHRGMGSSTTKVNLRVLSHPEPSRALPIYESPLSAALAPPPDWITDLPYDQEVIDDVQDSFPHAWFKFLLNAFGNIYIEKLDPTLASNNNNNKNSTNSANPRGQSNSSNINNASASYRDQASGSSQSSSSTTNSSSSSSSGKPTGIDRETYVQRMQYDETLEESYRLLAGTCHLCLLGSESLLPSPSQVYRTFTGHLSWSTAIEWLAARPRLYEFALQAYRIGVKLALDHTLIGGMTGWAELQAALDDYTHNWYLGPDTDTPPTPAPADRPLLSSTPPRPLLSSVPSHPVLSPSLLYDDTGKPITWPEAVRMEIPNLFSLGYNVVKGVHTSHLLSLGDAGVWVGRLGGEAVRGLWASLVAELLYLTNDDDERYSIQAHPVLLRNLTIQAADPPLGYPIFSSSPLRLGPPWLSATYQRVQAGSGGGGGGGRDGY</sequence>
<feature type="region of interest" description="Disordered" evidence="7">
    <location>
        <begin position="1041"/>
        <end position="1060"/>
    </location>
</feature>
<comment type="subcellular location">
    <subcellularLocation>
        <location evidence="1 6">Membrane</location>
        <topology evidence="1 6">Multi-pass membrane protein</topology>
    </subcellularLocation>
</comment>
<feature type="transmembrane region" description="Helical" evidence="6">
    <location>
        <begin position="632"/>
        <end position="657"/>
    </location>
</feature>
<feature type="transmembrane region" description="Helical" evidence="6">
    <location>
        <begin position="188"/>
        <end position="210"/>
    </location>
</feature>
<feature type="transmembrane region" description="Helical" evidence="6">
    <location>
        <begin position="230"/>
        <end position="252"/>
    </location>
</feature>
<feature type="region of interest" description="Disordered" evidence="7">
    <location>
        <begin position="917"/>
        <end position="1006"/>
    </location>
</feature>
<feature type="region of interest" description="Disordered" evidence="7">
    <location>
        <begin position="1138"/>
        <end position="1200"/>
    </location>
</feature>
<dbReference type="PANTHER" id="PTHR12372:SF6">
    <property type="entry name" value="PECANEX-LIKE PROTEIN 4"/>
    <property type="match status" value="1"/>
</dbReference>
<keyword evidence="10" id="KW-1185">Reference proteome</keyword>
<comment type="caution">
    <text evidence="9">The sequence shown here is derived from an EMBL/GenBank/DDBJ whole genome shotgun (WGS) entry which is preliminary data.</text>
</comment>
<evidence type="ECO:0000256" key="1">
    <source>
        <dbReference type="ARBA" id="ARBA00004141"/>
    </source>
</evidence>
<feature type="compositionally biased region" description="Basic residues" evidence="7">
    <location>
        <begin position="1042"/>
        <end position="1055"/>
    </location>
</feature>
<evidence type="ECO:0000256" key="3">
    <source>
        <dbReference type="ARBA" id="ARBA00022692"/>
    </source>
</evidence>
<feature type="domain" description="Pecanex C-terminal" evidence="8">
    <location>
        <begin position="1356"/>
        <end position="1453"/>
    </location>
</feature>
<evidence type="ECO:0000256" key="5">
    <source>
        <dbReference type="ARBA" id="ARBA00023136"/>
    </source>
</evidence>
<organism evidence="9 10">
    <name type="scientific">Petrolisthes cinctipes</name>
    <name type="common">Flat porcelain crab</name>
    <dbReference type="NCBI Taxonomy" id="88211"/>
    <lineage>
        <taxon>Eukaryota</taxon>
        <taxon>Metazoa</taxon>
        <taxon>Ecdysozoa</taxon>
        <taxon>Arthropoda</taxon>
        <taxon>Crustacea</taxon>
        <taxon>Multicrustacea</taxon>
        <taxon>Malacostraca</taxon>
        <taxon>Eumalacostraca</taxon>
        <taxon>Eucarida</taxon>
        <taxon>Decapoda</taxon>
        <taxon>Pleocyemata</taxon>
        <taxon>Anomura</taxon>
        <taxon>Galatheoidea</taxon>
        <taxon>Porcellanidae</taxon>
        <taxon>Petrolisthes</taxon>
    </lineage>
</organism>
<feature type="compositionally biased region" description="Polar residues" evidence="7">
    <location>
        <begin position="862"/>
        <end position="874"/>
    </location>
</feature>
<evidence type="ECO:0000313" key="9">
    <source>
        <dbReference type="EMBL" id="KAK3867387.1"/>
    </source>
</evidence>
<feature type="transmembrane region" description="Helical" evidence="6">
    <location>
        <begin position="55"/>
        <end position="77"/>
    </location>
</feature>
<evidence type="ECO:0000256" key="7">
    <source>
        <dbReference type="SAM" id="MobiDB-lite"/>
    </source>
</evidence>
<feature type="transmembrane region" description="Helical" evidence="6">
    <location>
        <begin position="158"/>
        <end position="176"/>
    </location>
</feature>
<feature type="transmembrane region" description="Helical" evidence="6">
    <location>
        <begin position="89"/>
        <end position="110"/>
    </location>
</feature>
<feature type="transmembrane region" description="Helical" evidence="6">
    <location>
        <begin position="264"/>
        <end position="288"/>
    </location>
</feature>
<dbReference type="InterPro" id="IPR039797">
    <property type="entry name" value="Pecanex"/>
</dbReference>
<dbReference type="EMBL" id="JAWQEG010003211">
    <property type="protein sequence ID" value="KAK3867387.1"/>
    <property type="molecule type" value="Genomic_DNA"/>
</dbReference>
<evidence type="ECO:0000256" key="4">
    <source>
        <dbReference type="ARBA" id="ARBA00022989"/>
    </source>
</evidence>
<feature type="region of interest" description="Disordered" evidence="7">
    <location>
        <begin position="862"/>
        <end position="897"/>
    </location>
</feature>
<feature type="region of interest" description="Disordered" evidence="7">
    <location>
        <begin position="1308"/>
        <end position="1337"/>
    </location>
</feature>
<dbReference type="GO" id="GO:0016020">
    <property type="term" value="C:membrane"/>
    <property type="evidence" value="ECO:0007669"/>
    <property type="project" value="UniProtKB-SubCell"/>
</dbReference>
<dbReference type="Pfam" id="PF05041">
    <property type="entry name" value="Pecanex_C"/>
    <property type="match status" value="1"/>
</dbReference>
<keyword evidence="3 6" id="KW-0812">Transmembrane</keyword>
<keyword evidence="4 6" id="KW-1133">Transmembrane helix</keyword>
<accession>A0AAE1F4W8</accession>
<feature type="compositionally biased region" description="Low complexity" evidence="7">
    <location>
        <begin position="1138"/>
        <end position="1192"/>
    </location>
</feature>
<feature type="transmembrane region" description="Helical" evidence="6">
    <location>
        <begin position="308"/>
        <end position="328"/>
    </location>
</feature>
<feature type="compositionally biased region" description="Low complexity" evidence="7">
    <location>
        <begin position="1320"/>
        <end position="1337"/>
    </location>
</feature>
<feature type="transmembrane region" description="Helical" evidence="6">
    <location>
        <begin position="595"/>
        <end position="620"/>
    </location>
</feature>
<evidence type="ECO:0000259" key="8">
    <source>
        <dbReference type="Pfam" id="PF05041"/>
    </source>
</evidence>
<evidence type="ECO:0000256" key="2">
    <source>
        <dbReference type="ARBA" id="ARBA00010170"/>
    </source>
</evidence>
<name>A0AAE1F4W8_PETCI</name>
<proteinExistence type="inferred from homology"/>
<feature type="compositionally biased region" description="Polar residues" evidence="7">
    <location>
        <begin position="930"/>
        <end position="939"/>
    </location>
</feature>
<keyword evidence="5 6" id="KW-0472">Membrane</keyword>
<reference evidence="9" key="1">
    <citation type="submission" date="2023-10" db="EMBL/GenBank/DDBJ databases">
        <title>Genome assemblies of two species of porcelain crab, Petrolisthes cinctipes and Petrolisthes manimaculis (Anomura: Porcellanidae).</title>
        <authorList>
            <person name="Angst P."/>
        </authorList>
    </citation>
    <scope>NUCLEOTIDE SEQUENCE</scope>
    <source>
        <strain evidence="9">PB745_01</strain>
        <tissue evidence="9">Gill</tissue>
    </source>
</reference>
<gene>
    <name evidence="9" type="ORF">Pcinc_027147</name>
</gene>
<evidence type="ECO:0000313" key="10">
    <source>
        <dbReference type="Proteomes" id="UP001286313"/>
    </source>
</evidence>
<comment type="similarity">
    <text evidence="2 6">Belongs to the pecanex family.</text>
</comment>
<protein>
    <recommendedName>
        <fullName evidence="6">Pecanex-like protein</fullName>
    </recommendedName>
</protein>
<dbReference type="Proteomes" id="UP001286313">
    <property type="component" value="Unassembled WGS sequence"/>
</dbReference>
<dbReference type="InterPro" id="IPR007735">
    <property type="entry name" value="Pecanex_C"/>
</dbReference>
<dbReference type="PANTHER" id="PTHR12372">
    <property type="entry name" value="PECANEX"/>
    <property type="match status" value="1"/>
</dbReference>